<dbReference type="InterPro" id="IPR047128">
    <property type="entry name" value="PhyH"/>
</dbReference>
<evidence type="ECO:0000313" key="6">
    <source>
        <dbReference type="Proteomes" id="UP001328107"/>
    </source>
</evidence>
<gene>
    <name evidence="5" type="ORF">PMAYCL1PPCAC_17464</name>
</gene>
<proteinExistence type="inferred from homology"/>
<evidence type="ECO:0000256" key="3">
    <source>
        <dbReference type="ARBA" id="ARBA00034921"/>
    </source>
</evidence>
<evidence type="ECO:0000313" key="5">
    <source>
        <dbReference type="EMBL" id="GMR47269.1"/>
    </source>
</evidence>
<protein>
    <recommendedName>
        <fullName evidence="2">phytanoyl-CoA dioxygenase</fullName>
        <ecNumber evidence="2">1.14.11.18</ecNumber>
    </recommendedName>
    <alternativeName>
        <fullName evidence="3">Phytanic acid oxidase</fullName>
    </alternativeName>
    <alternativeName>
        <fullName evidence="4">Phytanoyl-CoA alpha-hydroxylase</fullName>
    </alternativeName>
</protein>
<evidence type="ECO:0000256" key="4">
    <source>
        <dbReference type="ARBA" id="ARBA00034924"/>
    </source>
</evidence>
<dbReference type="InterPro" id="IPR008775">
    <property type="entry name" value="Phytyl_CoA_dOase-like"/>
</dbReference>
<reference evidence="6" key="1">
    <citation type="submission" date="2022-10" db="EMBL/GenBank/DDBJ databases">
        <title>Genome assembly of Pristionchus species.</title>
        <authorList>
            <person name="Yoshida K."/>
            <person name="Sommer R.J."/>
        </authorList>
    </citation>
    <scope>NUCLEOTIDE SEQUENCE [LARGE SCALE GENOMIC DNA]</scope>
    <source>
        <strain evidence="6">RS5460</strain>
    </source>
</reference>
<dbReference type="PANTHER" id="PTHR21308">
    <property type="entry name" value="PHYTANOYL-COA ALPHA-HYDROXYLASE"/>
    <property type="match status" value="1"/>
</dbReference>
<dbReference type="GO" id="GO:0048244">
    <property type="term" value="F:phytanoyl-CoA dioxygenase activity"/>
    <property type="evidence" value="ECO:0007669"/>
    <property type="project" value="UniProtKB-EC"/>
</dbReference>
<dbReference type="Gene3D" id="2.60.120.620">
    <property type="entry name" value="q2cbj1_9rhob like domain"/>
    <property type="match status" value="1"/>
</dbReference>
<dbReference type="Proteomes" id="UP001328107">
    <property type="component" value="Unassembled WGS sequence"/>
</dbReference>
<keyword evidence="6" id="KW-1185">Reference proteome</keyword>
<evidence type="ECO:0000256" key="2">
    <source>
        <dbReference type="ARBA" id="ARBA00034809"/>
    </source>
</evidence>
<dbReference type="Pfam" id="PF05721">
    <property type="entry name" value="PhyH"/>
    <property type="match status" value="1"/>
</dbReference>
<accession>A0AAN5CMR7</accession>
<dbReference type="AlphaFoldDB" id="A0AAN5CMR7"/>
<dbReference type="EC" id="1.14.11.18" evidence="2"/>
<dbReference type="GO" id="GO:0001561">
    <property type="term" value="P:fatty acid alpha-oxidation"/>
    <property type="evidence" value="ECO:0007669"/>
    <property type="project" value="InterPro"/>
</dbReference>
<dbReference type="PANTHER" id="PTHR21308:SF1">
    <property type="entry name" value="PHYTANOYL-COA DIOXYGENASE, PEROXISOMAL"/>
    <property type="match status" value="1"/>
</dbReference>
<sequence length="322" mass="37115">MNELGGGIIDWRNDGLVLSAEQKTFYFDNGYLVVRKCVPKSEIDRYNERFNYICNADPSEFPFLGVMRDITLADTEKTVKKVTKIQFWQDDPVLFEYCKYPTIVDIVKDLIGIPQSNIVAMHTVLINKPPDTGKLSSRHPMHQDLQYFPFRPADLICAAWTAMQKINRENGCLSFVPGTHKGPLLPHVYPDWAVCRYPSTTSRQVNNKAFHGIKDFDLSLPRVHVEMDEGDTLFFHPLIHHGSGVNRTDGFRRAISCHYANDDLCHYSNEKNETQEEIDRDLMELFEKKTKRLGIKVDTSDLDYSYTFRIRSRPVNGTKSNL</sequence>
<comment type="similarity">
    <text evidence="1">Belongs to the PhyH family.</text>
</comment>
<evidence type="ECO:0000256" key="1">
    <source>
        <dbReference type="ARBA" id="ARBA00005830"/>
    </source>
</evidence>
<name>A0AAN5CMR7_9BILA</name>
<dbReference type="SUPFAM" id="SSF51197">
    <property type="entry name" value="Clavaminate synthase-like"/>
    <property type="match status" value="1"/>
</dbReference>
<organism evidence="5 6">
    <name type="scientific">Pristionchus mayeri</name>
    <dbReference type="NCBI Taxonomy" id="1317129"/>
    <lineage>
        <taxon>Eukaryota</taxon>
        <taxon>Metazoa</taxon>
        <taxon>Ecdysozoa</taxon>
        <taxon>Nematoda</taxon>
        <taxon>Chromadorea</taxon>
        <taxon>Rhabditida</taxon>
        <taxon>Rhabditina</taxon>
        <taxon>Diplogasteromorpha</taxon>
        <taxon>Diplogasteroidea</taxon>
        <taxon>Neodiplogasteridae</taxon>
        <taxon>Pristionchus</taxon>
    </lineage>
</organism>
<dbReference type="EMBL" id="BTRK01000004">
    <property type="protein sequence ID" value="GMR47269.1"/>
    <property type="molecule type" value="Genomic_DNA"/>
</dbReference>
<comment type="caution">
    <text evidence="5">The sequence shown here is derived from an EMBL/GenBank/DDBJ whole genome shotgun (WGS) entry which is preliminary data.</text>
</comment>